<evidence type="ECO:0000256" key="5">
    <source>
        <dbReference type="ARBA" id="ARBA00022475"/>
    </source>
</evidence>
<feature type="binding site" description="covalent" evidence="21">
    <location>
        <position position="148"/>
    </location>
    <ligand>
        <name>heme c</name>
        <dbReference type="ChEBI" id="CHEBI:61717"/>
        <label>1</label>
    </ligand>
</feature>
<accession>A0A809R1S2</accession>
<evidence type="ECO:0000256" key="20">
    <source>
        <dbReference type="PIRSR" id="PIRSR000006-1"/>
    </source>
</evidence>
<dbReference type="SUPFAM" id="SSF46626">
    <property type="entry name" value="Cytochrome c"/>
    <property type="match status" value="2"/>
</dbReference>
<keyword evidence="11" id="KW-0677">Repeat</keyword>
<sequence>MSDFVSGFWSVYVALITLVSVVGCGVFLWVQSKAKGTAAAGQAETMGHVWDETLQEYNNPLPRWWSWLFYITVVFALGYLAAYPGLGTYQGAFGWSSRGQYDGEMQQAEAQYAPIFAKYQSQDVKAVAADPEARKMGERLFLTYCAQCHGSDARGARGFPNLTDNDWLYGGAPEQIEQSILDGRQGVMPPHAHLGAEAVKDLAHYVRSLSPDKLAYDAARAARGKEAFATVGCAGCHGPDAKGMQAMGAPNLTDSVWLYGSSEATLIETISKGRTNRMPAHKDFLGEAKVHLLAAYVYGLSQGTAGKP</sequence>
<dbReference type="GO" id="GO:0016491">
    <property type="term" value="F:oxidoreductase activity"/>
    <property type="evidence" value="ECO:0007669"/>
    <property type="project" value="UniProtKB-KW"/>
</dbReference>
<evidence type="ECO:0000256" key="16">
    <source>
        <dbReference type="ARBA" id="ARBA00023004"/>
    </source>
</evidence>
<feature type="binding site" description="covalent" evidence="21">
    <location>
        <position position="145"/>
    </location>
    <ligand>
        <name>heme c</name>
        <dbReference type="ChEBI" id="CHEBI:61717"/>
        <label>1</label>
    </ligand>
</feature>
<feature type="domain" description="Cytochrome c" evidence="23">
    <location>
        <begin position="219"/>
        <end position="301"/>
    </location>
</feature>
<dbReference type="NCBIfam" id="TIGR00782">
    <property type="entry name" value="ccoP"/>
    <property type="match status" value="1"/>
</dbReference>
<reference evidence="24" key="1">
    <citation type="journal article" name="DNA Res.">
        <title>The physiological potential of anammox bacteria as revealed by their core genome structure.</title>
        <authorList>
            <person name="Okubo T."/>
            <person name="Toyoda A."/>
            <person name="Fukuhara K."/>
            <person name="Uchiyama I."/>
            <person name="Harigaya Y."/>
            <person name="Kuroiwa M."/>
            <person name="Suzuki T."/>
            <person name="Murakami Y."/>
            <person name="Suwa Y."/>
            <person name="Takami H."/>
        </authorList>
    </citation>
    <scope>NUCLEOTIDE SEQUENCE</scope>
    <source>
        <strain evidence="24">317325-3</strain>
    </source>
</reference>
<dbReference type="AlphaFoldDB" id="A0A809R1S2"/>
<dbReference type="Gene3D" id="1.10.760.10">
    <property type="entry name" value="Cytochrome c-like domain"/>
    <property type="match status" value="2"/>
</dbReference>
<comment type="subcellular location">
    <subcellularLocation>
        <location evidence="1 19">Cell inner membrane</location>
    </subcellularLocation>
</comment>
<keyword evidence="10 19" id="KW-0479">Metal-binding</keyword>
<dbReference type="GO" id="GO:0009055">
    <property type="term" value="F:electron transfer activity"/>
    <property type="evidence" value="ECO:0007669"/>
    <property type="project" value="InterPro"/>
</dbReference>
<keyword evidence="9 22" id="KW-0812">Transmembrane</keyword>
<evidence type="ECO:0000256" key="17">
    <source>
        <dbReference type="ARBA" id="ARBA00023065"/>
    </source>
</evidence>
<keyword evidence="7 19" id="KW-0349">Heme</keyword>
<name>A0A809R1S2_9PROT</name>
<feature type="binding site" description="covalent" evidence="21">
    <location>
        <position position="233"/>
    </location>
    <ligand>
        <name>heme c</name>
        <dbReference type="ChEBI" id="CHEBI:61717"/>
        <label>2</label>
    </ligand>
</feature>
<dbReference type="InterPro" id="IPR009056">
    <property type="entry name" value="Cyt_c-like_dom"/>
</dbReference>
<keyword evidence="4 19" id="KW-0813">Transport</keyword>
<dbReference type="UniPathway" id="UPA00705"/>
<feature type="binding site" description="covalent" evidence="21">
    <location>
        <position position="236"/>
    </location>
    <ligand>
        <name>heme c</name>
        <dbReference type="ChEBI" id="CHEBI:61717"/>
        <label>2</label>
    </ligand>
</feature>
<keyword evidence="13 19" id="KW-0249">Electron transport</keyword>
<comment type="function">
    <text evidence="19">C-type cytochrome. Part of the cbb3-type cytochrome c oxidase complex.</text>
</comment>
<keyword evidence="17 19" id="KW-0406">Ion transport</keyword>
<evidence type="ECO:0000256" key="13">
    <source>
        <dbReference type="ARBA" id="ARBA00022982"/>
    </source>
</evidence>
<proteinExistence type="inferred from homology"/>
<evidence type="ECO:0000256" key="6">
    <source>
        <dbReference type="ARBA" id="ARBA00022519"/>
    </source>
</evidence>
<dbReference type="GO" id="GO:0005886">
    <property type="term" value="C:plasma membrane"/>
    <property type="evidence" value="ECO:0007669"/>
    <property type="project" value="UniProtKB-SubCell"/>
</dbReference>
<evidence type="ECO:0000259" key="23">
    <source>
        <dbReference type="PROSITE" id="PS51007"/>
    </source>
</evidence>
<evidence type="ECO:0000256" key="15">
    <source>
        <dbReference type="ARBA" id="ARBA00023002"/>
    </source>
</evidence>
<dbReference type="GO" id="GO:0046872">
    <property type="term" value="F:metal ion binding"/>
    <property type="evidence" value="ECO:0007669"/>
    <property type="project" value="UniProtKB-KW"/>
</dbReference>
<evidence type="ECO:0000313" key="25">
    <source>
        <dbReference type="Proteomes" id="UP000662914"/>
    </source>
</evidence>
<dbReference type="PANTHER" id="PTHR33751:SF1">
    <property type="entry name" value="CBB3-TYPE CYTOCHROME C OXIDASE SUBUNIT FIXP"/>
    <property type="match status" value="1"/>
</dbReference>
<dbReference type="InterPro" id="IPR050597">
    <property type="entry name" value="Cytochrome_c_Oxidase_Subunit"/>
</dbReference>
<evidence type="ECO:0000256" key="4">
    <source>
        <dbReference type="ARBA" id="ARBA00022448"/>
    </source>
</evidence>
<evidence type="ECO:0000256" key="18">
    <source>
        <dbReference type="ARBA" id="ARBA00023136"/>
    </source>
</evidence>
<keyword evidence="18 19" id="KW-0472">Membrane</keyword>
<feature type="binding site" description="axial binding residue" evidence="20">
    <location>
        <position position="188"/>
    </location>
    <ligand>
        <name>heme c</name>
        <dbReference type="ChEBI" id="CHEBI:61717"/>
        <label>2</label>
    </ligand>
    <ligandPart>
        <name>Fe</name>
        <dbReference type="ChEBI" id="CHEBI:18248"/>
    </ligandPart>
</feature>
<evidence type="ECO:0000256" key="22">
    <source>
        <dbReference type="SAM" id="Phobius"/>
    </source>
</evidence>
<evidence type="ECO:0000256" key="21">
    <source>
        <dbReference type="PIRSR" id="PIRSR000006-2"/>
    </source>
</evidence>
<dbReference type="GO" id="GO:1902600">
    <property type="term" value="P:proton transmembrane transport"/>
    <property type="evidence" value="ECO:0007669"/>
    <property type="project" value="UniProtKB-KW"/>
</dbReference>
<feature type="binding site" description="axial binding residue" evidence="20">
    <location>
        <position position="237"/>
    </location>
    <ligand>
        <name>heme c</name>
        <dbReference type="ChEBI" id="CHEBI:61717"/>
        <label>2</label>
    </ligand>
    <ligandPart>
        <name>Fe</name>
        <dbReference type="ChEBI" id="CHEBI:18248"/>
    </ligandPart>
</feature>
<evidence type="ECO:0000256" key="10">
    <source>
        <dbReference type="ARBA" id="ARBA00022723"/>
    </source>
</evidence>
<evidence type="ECO:0000313" key="24">
    <source>
        <dbReference type="EMBL" id="BBO21549.1"/>
    </source>
</evidence>
<keyword evidence="5 19" id="KW-1003">Cell membrane</keyword>
<protein>
    <recommendedName>
        <fullName evidence="19">Cbb3-type cytochrome c oxidase subunit</fullName>
    </recommendedName>
</protein>
<evidence type="ECO:0000256" key="9">
    <source>
        <dbReference type="ARBA" id="ARBA00022692"/>
    </source>
</evidence>
<feature type="transmembrane region" description="Helical" evidence="22">
    <location>
        <begin position="64"/>
        <end position="83"/>
    </location>
</feature>
<evidence type="ECO:0000256" key="12">
    <source>
        <dbReference type="ARBA" id="ARBA00022781"/>
    </source>
</evidence>
<feature type="binding site" description="axial binding residue" evidence="20">
    <location>
        <position position="149"/>
    </location>
    <ligand>
        <name>heme c</name>
        <dbReference type="ChEBI" id="CHEBI:61717"/>
        <label>1</label>
    </ligand>
    <ligandPart>
        <name>Fe</name>
        <dbReference type="ChEBI" id="CHEBI:18248"/>
    </ligandPart>
</feature>
<dbReference type="InterPro" id="IPR036909">
    <property type="entry name" value="Cyt_c-like_dom_sf"/>
</dbReference>
<dbReference type="GO" id="GO:0006119">
    <property type="term" value="P:oxidative phosphorylation"/>
    <property type="evidence" value="ECO:0007669"/>
    <property type="project" value="UniProtKB-UniPathway"/>
</dbReference>
<keyword evidence="12 19" id="KW-0375">Hydrogen ion transport</keyword>
<dbReference type="PIRSF" id="PIRSF000006">
    <property type="entry name" value="Cbb3-Cox_fixP"/>
    <property type="match status" value="1"/>
</dbReference>
<feature type="transmembrane region" description="Helical" evidence="22">
    <location>
        <begin position="7"/>
        <end position="30"/>
    </location>
</feature>
<dbReference type="PROSITE" id="PS51007">
    <property type="entry name" value="CYTC"/>
    <property type="match status" value="2"/>
</dbReference>
<evidence type="ECO:0000256" key="1">
    <source>
        <dbReference type="ARBA" id="ARBA00004533"/>
    </source>
</evidence>
<dbReference type="InterPro" id="IPR004678">
    <property type="entry name" value="Cyt_c_oxidase_cbb3_su3"/>
</dbReference>
<evidence type="ECO:0000256" key="7">
    <source>
        <dbReference type="ARBA" id="ARBA00022617"/>
    </source>
</evidence>
<feature type="binding site" description="axial binding residue" evidence="20">
    <location>
        <position position="278"/>
    </location>
    <ligand>
        <name>heme c</name>
        <dbReference type="ChEBI" id="CHEBI:61717"/>
        <label>1</label>
    </ligand>
    <ligandPart>
        <name>Fe</name>
        <dbReference type="ChEBI" id="CHEBI:18248"/>
    </ligandPart>
</feature>
<comment type="subunit">
    <text evidence="19">Component of the cbb3-type cytochrome c oxidase.</text>
</comment>
<dbReference type="Proteomes" id="UP000662914">
    <property type="component" value="Chromosome"/>
</dbReference>
<keyword evidence="14 22" id="KW-1133">Transmembrane helix</keyword>
<keyword evidence="8 19" id="KW-0679">Respiratory chain</keyword>
<keyword evidence="6 19" id="KW-0997">Cell inner membrane</keyword>
<organism evidence="24 25">
    <name type="scientific">Candidatus Desulfobacillus denitrificans</name>
    <dbReference type="NCBI Taxonomy" id="2608985"/>
    <lineage>
        <taxon>Bacteria</taxon>
        <taxon>Pseudomonadati</taxon>
        <taxon>Pseudomonadota</taxon>
        <taxon>Betaproteobacteria</taxon>
        <taxon>Candidatus Desulfobacillus</taxon>
    </lineage>
</organism>
<evidence type="ECO:0000256" key="19">
    <source>
        <dbReference type="PIRNR" id="PIRNR000006"/>
    </source>
</evidence>
<keyword evidence="15 19" id="KW-0560">Oxidoreductase</keyword>
<dbReference type="EMBL" id="AP021857">
    <property type="protein sequence ID" value="BBO21549.1"/>
    <property type="molecule type" value="Genomic_DNA"/>
</dbReference>
<evidence type="ECO:0000256" key="8">
    <source>
        <dbReference type="ARBA" id="ARBA00022660"/>
    </source>
</evidence>
<evidence type="ECO:0000256" key="14">
    <source>
        <dbReference type="ARBA" id="ARBA00022989"/>
    </source>
</evidence>
<dbReference type="KEGG" id="ddz:DSYM_22480"/>
<dbReference type="InterPro" id="IPR032858">
    <property type="entry name" value="CcoP_N"/>
</dbReference>
<dbReference type="Pfam" id="PF13442">
    <property type="entry name" value="Cytochrome_CBB3"/>
    <property type="match status" value="2"/>
</dbReference>
<dbReference type="Pfam" id="PF14715">
    <property type="entry name" value="FixP_N"/>
    <property type="match status" value="1"/>
</dbReference>
<dbReference type="GO" id="GO:0020037">
    <property type="term" value="F:heme binding"/>
    <property type="evidence" value="ECO:0007669"/>
    <property type="project" value="InterPro"/>
</dbReference>
<evidence type="ECO:0000256" key="11">
    <source>
        <dbReference type="ARBA" id="ARBA00022737"/>
    </source>
</evidence>
<evidence type="ECO:0000256" key="3">
    <source>
        <dbReference type="ARBA" id="ARBA00006113"/>
    </source>
</evidence>
<comment type="cofactor">
    <cofactor evidence="19 21">
        <name>heme c</name>
        <dbReference type="ChEBI" id="CHEBI:61717"/>
    </cofactor>
    <text evidence="19 21">Binds 2 heme C groups per subunit.</text>
</comment>
<dbReference type="InterPro" id="IPR038414">
    <property type="entry name" value="CcoP_N_sf"/>
</dbReference>
<evidence type="ECO:0000256" key="2">
    <source>
        <dbReference type="ARBA" id="ARBA00004673"/>
    </source>
</evidence>
<dbReference type="Gene3D" id="6.10.280.130">
    <property type="match status" value="1"/>
</dbReference>
<comment type="similarity">
    <text evidence="3 19">Belongs to the CcoP / FixP family.</text>
</comment>
<comment type="pathway">
    <text evidence="2 19">Energy metabolism; oxidative phosphorylation.</text>
</comment>
<gene>
    <name evidence="24" type="ORF">DSYM_22480</name>
</gene>
<feature type="domain" description="Cytochrome c" evidence="23">
    <location>
        <begin position="132"/>
        <end position="210"/>
    </location>
</feature>
<keyword evidence="16 19" id="KW-0408">Iron</keyword>
<dbReference type="PANTHER" id="PTHR33751">
    <property type="entry name" value="CBB3-TYPE CYTOCHROME C OXIDASE SUBUNIT FIXP"/>
    <property type="match status" value="1"/>
</dbReference>